<dbReference type="PANTHER" id="PTHR34997:SF2">
    <property type="entry name" value="LYSM DOMAIN-CONTAINING PROTEIN-RELATED"/>
    <property type="match status" value="1"/>
</dbReference>
<feature type="domain" description="LysM" evidence="7">
    <location>
        <begin position="403"/>
        <end position="448"/>
    </location>
</feature>
<keyword evidence="2 6" id="KW-0732">Signal</keyword>
<dbReference type="OrthoDB" id="2281372at2759"/>
<evidence type="ECO:0000256" key="4">
    <source>
        <dbReference type="ARBA" id="ARBA00044955"/>
    </source>
</evidence>
<dbReference type="PROSITE" id="PS51782">
    <property type="entry name" value="LYSM"/>
    <property type="match status" value="5"/>
</dbReference>
<feature type="compositionally biased region" description="Low complexity" evidence="5">
    <location>
        <begin position="187"/>
        <end position="202"/>
    </location>
</feature>
<dbReference type="CDD" id="cd00118">
    <property type="entry name" value="LysM"/>
    <property type="match status" value="4"/>
</dbReference>
<dbReference type="InterPro" id="IPR036779">
    <property type="entry name" value="LysM_dom_sf"/>
</dbReference>
<evidence type="ECO:0000313" key="8">
    <source>
        <dbReference type="EMBL" id="KAF2963952.1"/>
    </source>
</evidence>
<sequence length="451" mass="47261">MLPKVSLLCLAMAGLGLGAAVNERLTSRGSTPKFPYDPNTTQYCDYWLDITSTTTKCASIPGQWSITLEEFLRWNPSLAPDCSTLTVGQSYCVETYGEPSPTGPGSTPSPTSPGNGISTPQPTQPSMVDNCDAFYFVTAEDSCAGIASSHGISLQQFLTWNPKAGTTCTGLWANAYACVSIIGEEPSSSTTTTTATPSPTSPGNGISTPQPTQPSMVDNCDAFYFVTTDDSCAGIASSHGISLEQFLTWNPKAGTTCTGLWANAYACVSIVGHSPTTSTTTTTTTIAKPTTTTPSNGITTPTPTQPDMVSNCDKFYFVQPDEYCDDIAKKNGITSAEFLAWNPKVGTSCSGLWANAYACVSIIGHTPSNPTTTTTLKTTTTKTGNGVTTPTPTQPGMVGNCKTFHYVNSGETCTTIATRYGITVANIISWNTGVGASCSVWASTYACVGLI</sequence>
<feature type="compositionally biased region" description="Low complexity" evidence="5">
    <location>
        <begin position="97"/>
        <end position="120"/>
    </location>
</feature>
<keyword evidence="1" id="KW-0147">Chitin-binding</keyword>
<evidence type="ECO:0000256" key="2">
    <source>
        <dbReference type="ARBA" id="ARBA00022729"/>
    </source>
</evidence>
<feature type="chain" id="PRO_5028956751" description="LysM domain-containing protein" evidence="6">
    <location>
        <begin position="19"/>
        <end position="451"/>
    </location>
</feature>
<evidence type="ECO:0000259" key="7">
    <source>
        <dbReference type="PROSITE" id="PS51782"/>
    </source>
</evidence>
<dbReference type="EMBL" id="WUBL01000173">
    <property type="protein sequence ID" value="KAF2963952.1"/>
    <property type="molecule type" value="Genomic_DNA"/>
</dbReference>
<keyword evidence="3" id="KW-0843">Virulence</keyword>
<evidence type="ECO:0000256" key="6">
    <source>
        <dbReference type="SAM" id="SignalP"/>
    </source>
</evidence>
<name>A0A7C8MGF3_9PEZI</name>
<comment type="caution">
    <text evidence="8">The sequence shown here is derived from an EMBL/GenBank/DDBJ whole genome shotgun (WGS) entry which is preliminary data.</text>
</comment>
<feature type="domain" description="LysM" evidence="7">
    <location>
        <begin position="314"/>
        <end position="360"/>
    </location>
</feature>
<dbReference type="GO" id="GO:0008061">
    <property type="term" value="F:chitin binding"/>
    <property type="evidence" value="ECO:0007669"/>
    <property type="project" value="UniProtKB-KW"/>
</dbReference>
<dbReference type="PANTHER" id="PTHR34997">
    <property type="entry name" value="AM15"/>
    <property type="match status" value="1"/>
</dbReference>
<feature type="domain" description="LysM" evidence="7">
    <location>
        <begin position="133"/>
        <end position="179"/>
    </location>
</feature>
<dbReference type="Proteomes" id="UP000481858">
    <property type="component" value="Unassembled WGS sequence"/>
</dbReference>
<accession>A0A7C8MGF3</accession>
<organism evidence="8 9">
    <name type="scientific">Xylaria multiplex</name>
    <dbReference type="NCBI Taxonomy" id="323545"/>
    <lineage>
        <taxon>Eukaryota</taxon>
        <taxon>Fungi</taxon>
        <taxon>Dikarya</taxon>
        <taxon>Ascomycota</taxon>
        <taxon>Pezizomycotina</taxon>
        <taxon>Sordariomycetes</taxon>
        <taxon>Xylariomycetidae</taxon>
        <taxon>Xylariales</taxon>
        <taxon>Xylariaceae</taxon>
        <taxon>Xylaria</taxon>
    </lineage>
</organism>
<feature type="region of interest" description="Disordered" evidence="5">
    <location>
        <begin position="278"/>
        <end position="304"/>
    </location>
</feature>
<reference evidence="8 9" key="1">
    <citation type="submission" date="2019-12" db="EMBL/GenBank/DDBJ databases">
        <title>Draft genome sequence of the ascomycete Xylaria multiplex DSM 110363.</title>
        <authorList>
            <person name="Buettner E."/>
            <person name="Kellner H."/>
        </authorList>
    </citation>
    <scope>NUCLEOTIDE SEQUENCE [LARGE SCALE GENOMIC DNA]</scope>
    <source>
        <strain evidence="8 9">DSM 110363</strain>
    </source>
</reference>
<evidence type="ECO:0000256" key="5">
    <source>
        <dbReference type="SAM" id="MobiDB-lite"/>
    </source>
</evidence>
<dbReference type="InterPro" id="IPR052210">
    <property type="entry name" value="LysM1-like"/>
</dbReference>
<evidence type="ECO:0000313" key="9">
    <source>
        <dbReference type="Proteomes" id="UP000481858"/>
    </source>
</evidence>
<feature type="domain" description="LysM" evidence="7">
    <location>
        <begin position="46"/>
        <end position="93"/>
    </location>
</feature>
<feature type="region of interest" description="Disordered" evidence="5">
    <location>
        <begin position="97"/>
        <end position="125"/>
    </location>
</feature>
<feature type="domain" description="LysM" evidence="7">
    <location>
        <begin position="222"/>
        <end position="268"/>
    </location>
</feature>
<dbReference type="InterPro" id="IPR018392">
    <property type="entry name" value="LysM"/>
</dbReference>
<dbReference type="AlphaFoldDB" id="A0A7C8MGF3"/>
<protein>
    <recommendedName>
        <fullName evidence="7">LysM domain-containing protein</fullName>
    </recommendedName>
</protein>
<feature type="compositionally biased region" description="Polar residues" evidence="5">
    <location>
        <begin position="203"/>
        <end position="214"/>
    </location>
</feature>
<dbReference type="Pfam" id="PF01476">
    <property type="entry name" value="LysM"/>
    <property type="match status" value="4"/>
</dbReference>
<evidence type="ECO:0000256" key="3">
    <source>
        <dbReference type="ARBA" id="ARBA00023026"/>
    </source>
</evidence>
<dbReference type="Gene3D" id="3.10.350.10">
    <property type="entry name" value="LysM domain"/>
    <property type="match status" value="5"/>
</dbReference>
<dbReference type="SMART" id="SM00257">
    <property type="entry name" value="LysM"/>
    <property type="match status" value="4"/>
</dbReference>
<feature type="signal peptide" evidence="6">
    <location>
        <begin position="1"/>
        <end position="18"/>
    </location>
</feature>
<feature type="region of interest" description="Disordered" evidence="5">
    <location>
        <begin position="187"/>
        <end position="214"/>
    </location>
</feature>
<proteinExistence type="inferred from homology"/>
<evidence type="ECO:0000256" key="1">
    <source>
        <dbReference type="ARBA" id="ARBA00022669"/>
    </source>
</evidence>
<feature type="compositionally biased region" description="Low complexity" evidence="5">
    <location>
        <begin position="278"/>
        <end position="302"/>
    </location>
</feature>
<comment type="similarity">
    <text evidence="4">Belongs to the secreted LysM effector family.</text>
</comment>
<dbReference type="SUPFAM" id="SSF54106">
    <property type="entry name" value="LysM domain"/>
    <property type="match status" value="4"/>
</dbReference>
<keyword evidence="9" id="KW-1185">Reference proteome</keyword>
<dbReference type="InParanoid" id="A0A7C8MGF3"/>
<gene>
    <name evidence="8" type="ORF">GQX73_g9614</name>
</gene>